<dbReference type="Gene3D" id="1.20.58.1480">
    <property type="match status" value="1"/>
</dbReference>
<dbReference type="InterPro" id="IPR046336">
    <property type="entry name" value="Lon_prtase_N_sf"/>
</dbReference>
<dbReference type="InterPro" id="IPR004910">
    <property type="entry name" value="Yippee/Mis18/Cereblon"/>
</dbReference>
<evidence type="ECO:0000256" key="2">
    <source>
        <dbReference type="ARBA" id="ARBA00004906"/>
    </source>
</evidence>
<dbReference type="FunFam" id="2.170.150.20:FF:000007">
    <property type="entry name" value="Protein cereblon"/>
    <property type="match status" value="1"/>
</dbReference>
<evidence type="ECO:0000259" key="14">
    <source>
        <dbReference type="PROSITE" id="PS51787"/>
    </source>
</evidence>
<dbReference type="AlphaFoldDB" id="A0AAU9TM15"/>
<evidence type="ECO:0000259" key="15">
    <source>
        <dbReference type="PROSITE" id="PS51788"/>
    </source>
</evidence>
<comment type="similarity">
    <text evidence="3">Belongs to the CRBN family.</text>
</comment>
<evidence type="ECO:0000256" key="5">
    <source>
        <dbReference type="ARBA" id="ARBA00022723"/>
    </source>
</evidence>
<dbReference type="Gene3D" id="2.30.130.40">
    <property type="entry name" value="LON domain-like"/>
    <property type="match status" value="1"/>
</dbReference>
<dbReference type="InterPro" id="IPR034750">
    <property type="entry name" value="CULT"/>
</dbReference>
<gene>
    <name evidence="16" type="ORF">EEDITHA_LOCUS4368</name>
</gene>
<dbReference type="GO" id="GO:0005634">
    <property type="term" value="C:nucleus"/>
    <property type="evidence" value="ECO:0007669"/>
    <property type="project" value="UniProtKB-SubCell"/>
</dbReference>
<evidence type="ECO:0000256" key="4">
    <source>
        <dbReference type="ARBA" id="ARBA00014394"/>
    </source>
</evidence>
<feature type="compositionally biased region" description="Acidic residues" evidence="13">
    <location>
        <begin position="30"/>
        <end position="39"/>
    </location>
</feature>
<dbReference type="Pfam" id="PF03226">
    <property type="entry name" value="Yippee-Mis18"/>
    <property type="match status" value="1"/>
</dbReference>
<comment type="subunit">
    <text evidence="12">Likely a component of a DCX (DDB1-CUL4-X-box) protein ligase complex. May interact with pic/DDB1.</text>
</comment>
<feature type="compositionally biased region" description="Acidic residues" evidence="13">
    <location>
        <begin position="1"/>
        <end position="12"/>
    </location>
</feature>
<comment type="function">
    <text evidence="11">Substrate recognition component of a DCX (DDB1-CUL4-X-box) E3 protein ligase complex that mediates the ubiquitination and subsequent proteasomal degradation of target proteins. Has an essential role in mediating growth by negatively regulating insulin signaling. It also has a role in maintaining presynaptic function in the neuromuscular junction synapses of third-instar larvae.</text>
</comment>
<dbReference type="PROSITE" id="PS51787">
    <property type="entry name" value="LON_N"/>
    <property type="match status" value="1"/>
</dbReference>
<dbReference type="EMBL" id="CAKOGL010000007">
    <property type="protein sequence ID" value="CAH2088180.1"/>
    <property type="molecule type" value="Genomic_DNA"/>
</dbReference>
<dbReference type="CDD" id="cd15777">
    <property type="entry name" value="CRBN_C_like"/>
    <property type="match status" value="1"/>
</dbReference>
<reference evidence="16" key="1">
    <citation type="submission" date="2022-03" db="EMBL/GenBank/DDBJ databases">
        <authorList>
            <person name="Tunstrom K."/>
        </authorList>
    </citation>
    <scope>NUCLEOTIDE SEQUENCE</scope>
</reference>
<evidence type="ECO:0000256" key="9">
    <source>
        <dbReference type="ARBA" id="ARBA00023242"/>
    </source>
</evidence>
<evidence type="ECO:0000256" key="13">
    <source>
        <dbReference type="SAM" id="MobiDB-lite"/>
    </source>
</evidence>
<evidence type="ECO:0000256" key="7">
    <source>
        <dbReference type="ARBA" id="ARBA00022833"/>
    </source>
</evidence>
<feature type="region of interest" description="Disordered" evidence="13">
    <location>
        <begin position="1"/>
        <end position="39"/>
    </location>
</feature>
<accession>A0AAU9TM15</accession>
<organism evidence="16 17">
    <name type="scientific">Euphydryas editha</name>
    <name type="common">Edith's checkerspot</name>
    <dbReference type="NCBI Taxonomy" id="104508"/>
    <lineage>
        <taxon>Eukaryota</taxon>
        <taxon>Metazoa</taxon>
        <taxon>Ecdysozoa</taxon>
        <taxon>Arthropoda</taxon>
        <taxon>Hexapoda</taxon>
        <taxon>Insecta</taxon>
        <taxon>Pterygota</taxon>
        <taxon>Neoptera</taxon>
        <taxon>Endopterygota</taxon>
        <taxon>Lepidoptera</taxon>
        <taxon>Glossata</taxon>
        <taxon>Ditrysia</taxon>
        <taxon>Papilionoidea</taxon>
        <taxon>Nymphalidae</taxon>
        <taxon>Nymphalinae</taxon>
        <taxon>Euphydryas</taxon>
    </lineage>
</organism>
<evidence type="ECO:0000256" key="10">
    <source>
        <dbReference type="ARBA" id="ARBA00030079"/>
    </source>
</evidence>
<dbReference type="SUPFAM" id="SSF88697">
    <property type="entry name" value="PUA domain-like"/>
    <property type="match status" value="1"/>
</dbReference>
<evidence type="ECO:0000313" key="16">
    <source>
        <dbReference type="EMBL" id="CAH2088180.1"/>
    </source>
</evidence>
<keyword evidence="9" id="KW-0539">Nucleus</keyword>
<dbReference type="Gene3D" id="2.170.150.20">
    <property type="entry name" value="Peptide methionine sulfoxide reductase"/>
    <property type="match status" value="1"/>
</dbReference>
<evidence type="ECO:0000313" key="17">
    <source>
        <dbReference type="Proteomes" id="UP001153954"/>
    </source>
</evidence>
<keyword evidence="17" id="KW-1185">Reference proteome</keyword>
<evidence type="ECO:0000256" key="1">
    <source>
        <dbReference type="ARBA" id="ARBA00004123"/>
    </source>
</evidence>
<evidence type="ECO:0000256" key="8">
    <source>
        <dbReference type="ARBA" id="ARBA00022843"/>
    </source>
</evidence>
<keyword evidence="5" id="KW-0479">Metal-binding</keyword>
<comment type="subcellular location">
    <subcellularLocation>
        <location evidence="1">Nucleus</location>
    </subcellularLocation>
</comment>
<dbReference type="Pfam" id="PF02190">
    <property type="entry name" value="LON_substr_bdg"/>
    <property type="match status" value="1"/>
</dbReference>
<evidence type="ECO:0000256" key="6">
    <source>
        <dbReference type="ARBA" id="ARBA00022786"/>
    </source>
</evidence>
<evidence type="ECO:0000256" key="12">
    <source>
        <dbReference type="ARBA" id="ARBA00046796"/>
    </source>
</evidence>
<dbReference type="InterPro" id="IPR003111">
    <property type="entry name" value="Lon_prtase_N"/>
</dbReference>
<dbReference type="GO" id="GO:0046872">
    <property type="term" value="F:metal ion binding"/>
    <property type="evidence" value="ECO:0007669"/>
    <property type="project" value="UniProtKB-KW"/>
</dbReference>
<sequence length="453" mass="49576">MEDNVSSDGDEGPNERGGGAERSGSGSPGNDEEPDEEEQPFDISLAASHSYMGNSLVQVSGRSVLEAGWQGRVPVVAHHGAVFPGETVPMLLTNAHDAAVIMRAIQGDKLFGLLCPDESGTLVSGYGVLCEVYEVSAGGEGGEGGERGARGEDAPRTVSFKARATHRFRCLNMPKHSVPIHVYSRMGPAEVRVLPEVRRGDPLRPARLASLDALRRARAPLDNRLRSMDAAVTPWPLFVYDIFDYRRMRQIIKDYFKTMSLEHVPEEAVSLSFWTASNLALSARDRLALFAVDDALLRLHMEVRLIARKSVLCCSSCAVEIARREHIFAMSSEGVHSNYTNLVDIVTESRASNTELSGAPSAEFSWFPGYTWTIALCAACMAHVGWRFDAQRRNLRPQQFYGLCRNYVQPRSDAPPAPPAPPAARSLSAELRTARHALSALVYAPPERGDDDS</sequence>
<proteinExistence type="inferred from homology"/>
<comment type="pathway">
    <text evidence="2">Protein modification; protein ubiquitination.</text>
</comment>
<comment type="caution">
    <text evidence="16">The sequence shown here is derived from an EMBL/GenBank/DDBJ whole genome shotgun (WGS) entry which is preliminary data.</text>
</comment>
<dbReference type="InterPro" id="IPR015947">
    <property type="entry name" value="PUA-like_sf"/>
</dbReference>
<dbReference type="PROSITE" id="PS51788">
    <property type="entry name" value="CULT"/>
    <property type="match status" value="1"/>
</dbReference>
<evidence type="ECO:0000256" key="3">
    <source>
        <dbReference type="ARBA" id="ARBA00005293"/>
    </source>
</evidence>
<dbReference type="SMART" id="SM00464">
    <property type="entry name" value="LON"/>
    <property type="match status" value="1"/>
</dbReference>
<evidence type="ECO:0000256" key="11">
    <source>
        <dbReference type="ARBA" id="ARBA00046075"/>
    </source>
</evidence>
<keyword evidence="7" id="KW-0862">Zinc</keyword>
<dbReference type="Proteomes" id="UP001153954">
    <property type="component" value="Unassembled WGS sequence"/>
</dbReference>
<feature type="domain" description="CULT" evidence="15">
    <location>
        <begin position="309"/>
        <end position="412"/>
    </location>
</feature>
<feature type="domain" description="Lon N-terminal" evidence="14">
    <location>
        <begin position="73"/>
        <end position="310"/>
    </location>
</feature>
<protein>
    <recommendedName>
        <fullName evidence="4">Protein cereblon</fullName>
    </recommendedName>
    <alternativeName>
        <fullName evidence="10">Protein ohgata</fullName>
    </alternativeName>
</protein>
<keyword evidence="8" id="KW-0832">Ubl conjugation</keyword>
<name>A0AAU9TM15_EUPED</name>
<keyword evidence="6" id="KW-0833">Ubl conjugation pathway</keyword>